<name>A5DKA2_PICGU</name>
<dbReference type="PANTHER" id="PTHR15735">
    <property type="entry name" value="FCH AND DOUBLE SH3 DOMAINS PROTEIN"/>
    <property type="match status" value="1"/>
</dbReference>
<evidence type="ECO:0000256" key="14">
    <source>
        <dbReference type="ARBA" id="ARBA00023212"/>
    </source>
</evidence>
<accession>A5DKA2</accession>
<evidence type="ECO:0000256" key="13">
    <source>
        <dbReference type="ARBA" id="ARBA00023203"/>
    </source>
</evidence>
<feature type="domain" description="SH3" evidence="17">
    <location>
        <begin position="4"/>
        <end position="71"/>
    </location>
</feature>
<evidence type="ECO:0000256" key="4">
    <source>
        <dbReference type="ARBA" id="ARBA00007948"/>
    </source>
</evidence>
<dbReference type="GeneID" id="5126284"/>
<dbReference type="GO" id="GO:0000147">
    <property type="term" value="P:actin cortical patch assembly"/>
    <property type="evidence" value="ECO:0007669"/>
    <property type="project" value="EnsemblFungi"/>
</dbReference>
<dbReference type="FunCoup" id="A5DKA2">
    <property type="interactions" value="146"/>
</dbReference>
<feature type="domain" description="SH3" evidence="17">
    <location>
        <begin position="73"/>
        <end position="134"/>
    </location>
</feature>
<evidence type="ECO:0000256" key="1">
    <source>
        <dbReference type="ARBA" id="ARBA00004125"/>
    </source>
</evidence>
<dbReference type="GO" id="GO:0008289">
    <property type="term" value="F:lipid binding"/>
    <property type="evidence" value="ECO:0007669"/>
    <property type="project" value="EnsemblFungi"/>
</dbReference>
<dbReference type="PRINTS" id="PR00452">
    <property type="entry name" value="SH3DOMAIN"/>
</dbReference>
<reference evidence="18 19" key="1">
    <citation type="journal article" date="2009" name="Nature">
        <title>Evolution of pathogenicity and sexual reproduction in eight Candida genomes.</title>
        <authorList>
            <person name="Butler G."/>
            <person name="Rasmussen M.D."/>
            <person name="Lin M.F."/>
            <person name="Santos M.A."/>
            <person name="Sakthikumar S."/>
            <person name="Munro C.A."/>
            <person name="Rheinbay E."/>
            <person name="Grabherr M."/>
            <person name="Forche A."/>
            <person name="Reedy J.L."/>
            <person name="Agrafioti I."/>
            <person name="Arnaud M.B."/>
            <person name="Bates S."/>
            <person name="Brown A.J."/>
            <person name="Brunke S."/>
            <person name="Costanzo M.C."/>
            <person name="Fitzpatrick D.A."/>
            <person name="de Groot P.W."/>
            <person name="Harris D."/>
            <person name="Hoyer L.L."/>
            <person name="Hube B."/>
            <person name="Klis F.M."/>
            <person name="Kodira C."/>
            <person name="Lennard N."/>
            <person name="Logue M.E."/>
            <person name="Martin R."/>
            <person name="Neiman A.M."/>
            <person name="Nikolaou E."/>
            <person name="Quail M.A."/>
            <person name="Quinn J."/>
            <person name="Santos M.C."/>
            <person name="Schmitzberger F.F."/>
            <person name="Sherlock G."/>
            <person name="Shah P."/>
            <person name="Silverstein K.A."/>
            <person name="Skrzypek M.S."/>
            <person name="Soll D."/>
            <person name="Staggs R."/>
            <person name="Stansfield I."/>
            <person name="Stumpf M.P."/>
            <person name="Sudbery P.E."/>
            <person name="Srikantha T."/>
            <person name="Zeng Q."/>
            <person name="Berman J."/>
            <person name="Berriman M."/>
            <person name="Heitman J."/>
            <person name="Gow N.A."/>
            <person name="Lorenz M.C."/>
            <person name="Birren B.W."/>
            <person name="Kellis M."/>
            <person name="Cuomo C.A."/>
        </authorList>
    </citation>
    <scope>NUCLEOTIDE SEQUENCE [LARGE SCALE GENOMIC DNA]</scope>
    <source>
        <strain evidence="19">ATCC 6260 / CBS 566 / DSM 6381 / JCM 1539 / NBRC 10279 / NRRL Y-324</strain>
    </source>
</reference>
<feature type="compositionally biased region" description="Basic residues" evidence="16">
    <location>
        <begin position="454"/>
        <end position="475"/>
    </location>
</feature>
<feature type="region of interest" description="Disordered" evidence="16">
    <location>
        <begin position="1040"/>
        <end position="1208"/>
    </location>
</feature>
<feature type="compositionally biased region" description="Low complexity" evidence="16">
    <location>
        <begin position="1099"/>
        <end position="1138"/>
    </location>
</feature>
<dbReference type="InParanoid" id="A5DKA2"/>
<evidence type="ECO:0000256" key="7">
    <source>
        <dbReference type="ARBA" id="ARBA00022475"/>
    </source>
</evidence>
<evidence type="ECO:0000313" key="18">
    <source>
        <dbReference type="EMBL" id="EDK39605.2"/>
    </source>
</evidence>
<feature type="region of interest" description="Disordered" evidence="16">
    <location>
        <begin position="448"/>
        <end position="509"/>
    </location>
</feature>
<feature type="compositionally biased region" description="Polar residues" evidence="16">
    <location>
        <begin position="1040"/>
        <end position="1098"/>
    </location>
</feature>
<comment type="subcellular location">
    <subcellularLocation>
        <location evidence="3">Cell membrane</location>
        <topology evidence="3">Peripheral membrane protein</topology>
        <orientation evidence="3">Cytoplasmic side</orientation>
    </subcellularLocation>
    <subcellularLocation>
        <location evidence="2">Cytoplasm</location>
        <location evidence="2">Cytoskeleton</location>
        <location evidence="2">Actin patch</location>
    </subcellularLocation>
    <subcellularLocation>
        <location evidence="1">Endosome membrane</location>
        <topology evidence="1">Peripheral membrane protein</topology>
        <orientation evidence="1">Cytoplasmic side</orientation>
    </subcellularLocation>
</comment>
<dbReference type="InterPro" id="IPR035821">
    <property type="entry name" value="Sla1_SH3_3"/>
</dbReference>
<feature type="compositionally biased region" description="Basic and acidic residues" evidence="16">
    <location>
        <begin position="576"/>
        <end position="590"/>
    </location>
</feature>
<dbReference type="Gene3D" id="1.10.150.50">
    <property type="entry name" value="Transcription Factor, Ets-1"/>
    <property type="match status" value="1"/>
</dbReference>
<dbReference type="GO" id="GO:0140224">
    <property type="term" value="C:SLAC complex"/>
    <property type="evidence" value="ECO:0007669"/>
    <property type="project" value="EnsemblFungi"/>
</dbReference>
<dbReference type="CDD" id="cd11774">
    <property type="entry name" value="SH3_Sla1p_2"/>
    <property type="match status" value="1"/>
</dbReference>
<keyword evidence="6 15" id="KW-0728">SH3 domain</keyword>
<keyword evidence="14" id="KW-0206">Cytoskeleton</keyword>
<dbReference type="GO" id="GO:0030479">
    <property type="term" value="C:actin cortical patch"/>
    <property type="evidence" value="ECO:0007669"/>
    <property type="project" value="UniProtKB-SubCell"/>
</dbReference>
<keyword evidence="9" id="KW-0254">Endocytosis</keyword>
<dbReference type="Pfam" id="PF14604">
    <property type="entry name" value="SH3_9"/>
    <property type="match status" value="1"/>
</dbReference>
<dbReference type="InterPro" id="IPR056996">
    <property type="entry name" value="PH_SLA1"/>
</dbReference>
<feature type="region of interest" description="Disordered" evidence="16">
    <location>
        <begin position="791"/>
        <end position="810"/>
    </location>
</feature>
<evidence type="ECO:0000256" key="16">
    <source>
        <dbReference type="SAM" id="MobiDB-lite"/>
    </source>
</evidence>
<gene>
    <name evidence="18" type="ORF">PGUG_03703</name>
</gene>
<dbReference type="Gene3D" id="2.30.30.700">
    <property type="entry name" value="SLA1 homology domain 1"/>
    <property type="match status" value="1"/>
</dbReference>
<dbReference type="GO" id="GO:0005634">
    <property type="term" value="C:nucleus"/>
    <property type="evidence" value="ECO:0007669"/>
    <property type="project" value="EnsemblFungi"/>
</dbReference>
<dbReference type="KEGG" id="pgu:PGUG_03703"/>
<dbReference type="GO" id="GO:0010008">
    <property type="term" value="C:endosome membrane"/>
    <property type="evidence" value="ECO:0007669"/>
    <property type="project" value="UniProtKB-SubCell"/>
</dbReference>
<evidence type="ECO:0000256" key="5">
    <source>
        <dbReference type="ARBA" id="ARBA00020357"/>
    </source>
</evidence>
<dbReference type="HOGENOM" id="CLU_003674_0_0_1"/>
<feature type="region of interest" description="Disordered" evidence="16">
    <location>
        <begin position="138"/>
        <end position="255"/>
    </location>
</feature>
<dbReference type="Proteomes" id="UP000001997">
    <property type="component" value="Unassembled WGS sequence"/>
</dbReference>
<evidence type="ECO:0000256" key="10">
    <source>
        <dbReference type="ARBA" id="ARBA00022737"/>
    </source>
</evidence>
<keyword evidence="11" id="KW-0967">Endosome</keyword>
<dbReference type="InterPro" id="IPR001452">
    <property type="entry name" value="SH3_domain"/>
</dbReference>
<dbReference type="GO" id="GO:0006897">
    <property type="term" value="P:endocytosis"/>
    <property type="evidence" value="ECO:0007669"/>
    <property type="project" value="UniProtKB-KW"/>
</dbReference>
<dbReference type="GO" id="GO:0030833">
    <property type="term" value="P:regulation of actin filament polymerization"/>
    <property type="evidence" value="ECO:0007669"/>
    <property type="project" value="TreeGrafter"/>
</dbReference>
<evidence type="ECO:0000256" key="9">
    <source>
        <dbReference type="ARBA" id="ARBA00022583"/>
    </source>
</evidence>
<feature type="region of interest" description="Disordered" evidence="16">
    <location>
        <begin position="689"/>
        <end position="774"/>
    </location>
</feature>
<dbReference type="Pfam" id="PF24081">
    <property type="entry name" value="PH_SLA1"/>
    <property type="match status" value="1"/>
</dbReference>
<dbReference type="GO" id="GO:0034316">
    <property type="term" value="P:negative regulation of Arp2/3 complex-mediated actin nucleation"/>
    <property type="evidence" value="ECO:0007669"/>
    <property type="project" value="EnsemblFungi"/>
</dbReference>
<comment type="similarity">
    <text evidence="4">Belongs to the SLA1 family.</text>
</comment>
<dbReference type="InterPro" id="IPR007131">
    <property type="entry name" value="SHD1"/>
</dbReference>
<evidence type="ECO:0000256" key="6">
    <source>
        <dbReference type="ARBA" id="ARBA00022443"/>
    </source>
</evidence>
<feature type="region of interest" description="Disordered" evidence="16">
    <location>
        <begin position="576"/>
        <end position="615"/>
    </location>
</feature>
<dbReference type="Pfam" id="PF03983">
    <property type="entry name" value="SHD1"/>
    <property type="match status" value="1"/>
</dbReference>
<dbReference type="InterPro" id="IPR013761">
    <property type="entry name" value="SAM/pointed_sf"/>
</dbReference>
<feature type="compositionally biased region" description="Basic and acidic residues" evidence="16">
    <location>
        <begin position="476"/>
        <end position="504"/>
    </location>
</feature>
<dbReference type="GO" id="GO:0071555">
    <property type="term" value="P:cell wall organization"/>
    <property type="evidence" value="ECO:0007669"/>
    <property type="project" value="EnsemblFungi"/>
</dbReference>
<evidence type="ECO:0000256" key="3">
    <source>
        <dbReference type="ARBA" id="ARBA00004413"/>
    </source>
</evidence>
<dbReference type="InterPro" id="IPR035800">
    <property type="entry name" value="Sla1_SH3_1"/>
</dbReference>
<feature type="compositionally biased region" description="Basic and acidic residues" evidence="16">
    <location>
        <begin position="157"/>
        <end position="167"/>
    </location>
</feature>
<evidence type="ECO:0000256" key="12">
    <source>
        <dbReference type="ARBA" id="ARBA00023136"/>
    </source>
</evidence>
<dbReference type="GO" id="GO:0005886">
    <property type="term" value="C:plasma membrane"/>
    <property type="evidence" value="ECO:0007669"/>
    <property type="project" value="UniProtKB-SubCell"/>
</dbReference>
<feature type="compositionally biased region" description="Polar residues" evidence="16">
    <location>
        <begin position="591"/>
        <end position="615"/>
    </location>
</feature>
<dbReference type="EMBL" id="CH408158">
    <property type="protein sequence ID" value="EDK39605.2"/>
    <property type="molecule type" value="Genomic_DNA"/>
</dbReference>
<evidence type="ECO:0000259" key="17">
    <source>
        <dbReference type="PROSITE" id="PS50002"/>
    </source>
</evidence>
<keyword evidence="10" id="KW-0677">Repeat</keyword>
<dbReference type="GO" id="GO:0043130">
    <property type="term" value="F:ubiquitin binding"/>
    <property type="evidence" value="ECO:0007669"/>
    <property type="project" value="EnsemblFungi"/>
</dbReference>
<dbReference type="CDD" id="cd11775">
    <property type="entry name" value="SH3_Sla1p_3"/>
    <property type="match status" value="1"/>
</dbReference>
<evidence type="ECO:0000313" key="19">
    <source>
        <dbReference type="Proteomes" id="UP000001997"/>
    </source>
</evidence>
<dbReference type="Gene3D" id="2.30.30.40">
    <property type="entry name" value="SH3 Domains"/>
    <property type="match status" value="3"/>
</dbReference>
<dbReference type="FunFam" id="1.10.150.50:FF:000094">
    <property type="entry name" value="Actin cytoskeleton-regulatory complex protein SLA1"/>
    <property type="match status" value="1"/>
</dbReference>
<dbReference type="STRING" id="294746.A5DKA2"/>
<keyword evidence="13" id="KW-0009">Actin-binding</keyword>
<evidence type="ECO:0000256" key="15">
    <source>
        <dbReference type="PROSITE-ProRule" id="PRU00192"/>
    </source>
</evidence>
<keyword evidence="19" id="KW-1185">Reference proteome</keyword>
<dbReference type="InterPro" id="IPR036028">
    <property type="entry name" value="SH3-like_dom_sf"/>
</dbReference>
<dbReference type="AlphaFoldDB" id="A5DKA2"/>
<dbReference type="OMA" id="FMAQGED"/>
<protein>
    <recommendedName>
        <fullName evidence="5">Actin cytoskeleton-regulatory complex protein SLA1</fullName>
    </recommendedName>
</protein>
<organism evidence="18 19">
    <name type="scientific">Meyerozyma guilliermondii (strain ATCC 6260 / CBS 566 / DSM 6381 / JCM 1539 / NBRC 10279 / NRRL Y-324)</name>
    <name type="common">Yeast</name>
    <name type="synonym">Candida guilliermondii</name>
    <dbReference type="NCBI Taxonomy" id="294746"/>
    <lineage>
        <taxon>Eukaryota</taxon>
        <taxon>Fungi</taxon>
        <taxon>Dikarya</taxon>
        <taxon>Ascomycota</taxon>
        <taxon>Saccharomycotina</taxon>
        <taxon>Pichiomycetes</taxon>
        <taxon>Debaryomycetaceae</taxon>
        <taxon>Meyerozyma</taxon>
    </lineage>
</organism>
<dbReference type="PANTHER" id="PTHR15735:SF19">
    <property type="entry name" value="ACTIN CYTOSKELETON-REGULATORY COMPLEX PROTEIN SLA1"/>
    <property type="match status" value="1"/>
</dbReference>
<dbReference type="OrthoDB" id="26539at2759"/>
<dbReference type="PROSITE" id="PS50002">
    <property type="entry name" value="SH3"/>
    <property type="match status" value="3"/>
</dbReference>
<keyword evidence="8" id="KW-0963">Cytoplasm</keyword>
<evidence type="ECO:0000256" key="8">
    <source>
        <dbReference type="ARBA" id="ARBA00022490"/>
    </source>
</evidence>
<dbReference type="CDD" id="cd11773">
    <property type="entry name" value="SH3_Sla1p_1"/>
    <property type="match status" value="1"/>
</dbReference>
<dbReference type="VEuPathDB" id="FungiDB:PGUG_03703"/>
<keyword evidence="12" id="KW-0472">Membrane</keyword>
<sequence>MSSVYIGVYRAVFEYAAQTDEELNLAAGDILYLLEKSDVDDWWTVKKRILPVGDEEVEEPVGLVPSNYIEEAPVVKTARALYDYEKQTEEELSFKEGDRFDVYDVNDPDWILVTDAAHEHFGFVPANYIDMSAQSGVASAPANPQAFSMPPKHPSQIKRDAELDVSPKQEQPLKTVDQDYEEAPPKPARPTSNDFVNNSQTENELNLHDEEEDAPPMPSRPGPSAATTSSSINREPAVAQSSQDYPRTEDVGDQQHSYDGEFFTWYIDEVDGRKKRPVVFSIGKGMIVTKPNSQNPKKLKLKSASTLDQVWRVRDLKDYSNEKKHLFLELTNPTTSLELHCGSKDVAEAIVSILADLKGAEEARGLREVAQASQASTSGKNRKIGTLMFDFTAQSRDELESREGDEVYIIDQSKSKDWWMCENVATGRQGVIPASYIEIVGTSNLDKMTDGVQRRRSQKAPKGKVVEKKHQHRRRSRDERERIRESDQRHRERDQPSNGRDSDGKSLPNYHRLRTWIDSTGSFKVEAEFLGFVDGKIHLHKTNGVKIAVAATKLCLEDLEYVEKVSGTSLETYKEQVSKHTPKKSEEGRSRSATAVINSVSPTKEKSSGSGTIPPQSDPEYDWFEFFLQCGIDIGNCQRYTINFNREQMDDKILEDINPSLLRTLGLREGDIIRVMKYLDNKFDRKKEEPVQQTATGSLFTEPTGALRNNSSTTEVSKVDAKALPSPRKPETLVENPPQQVNKLDDDAWAMKPAARSNEDLSRVRSQTPQYTGSLQDLVDIKPFKVNDKPMPALPTEAKQEPAPSAPALKPVQTGPSIQPGQQFAANKTGSTTVGGLGAQTTGGLVPVQRTGGLVPVQRTGGLLPMQPTGFVPITAQPTGFIPIQATGLQPQITFGIVPLQTGTATFTATPTGPQASMPQTTFGQQQPQLQPSTTFGGMNKVPLQMTGGAMPATSFGQPMTLQQTGPLVPAQRTGGTPFGQQTGPIGNQLTGGLPPQTSFGMFQPTGQQSTGGPMLHQGPPANSFGPGSISSPPTFMNQNPGTITSPQPAFPTGQQPFNSSFPGSQTGQEQYGQPNMNSLSNMFQNTNISSNGYQPPTSFGQPQASFQSSFGQQPSFGQQQTSFGQQQTSFGQQPTSFGQPPTSFGQQPSSFGQPAFGQQPSFDGFGYSQPLQSQPTGSGFGNAPLQSQQTGRRANLQAATADNPFGF</sequence>
<evidence type="ECO:0000256" key="11">
    <source>
        <dbReference type="ARBA" id="ARBA00022753"/>
    </source>
</evidence>
<dbReference type="SUPFAM" id="SSF50044">
    <property type="entry name" value="SH3-domain"/>
    <property type="match status" value="3"/>
</dbReference>
<feature type="compositionally biased region" description="Polar residues" evidence="16">
    <location>
        <begin position="190"/>
        <end position="201"/>
    </location>
</feature>
<evidence type="ECO:0000256" key="2">
    <source>
        <dbReference type="ARBA" id="ARBA00004134"/>
    </source>
</evidence>
<feature type="domain" description="SH3" evidence="17">
    <location>
        <begin position="380"/>
        <end position="442"/>
    </location>
</feature>
<feature type="compositionally biased region" description="Polar residues" evidence="16">
    <location>
        <begin position="1185"/>
        <end position="1201"/>
    </location>
</feature>
<dbReference type="GO" id="GO:1990964">
    <property type="term" value="C:actin cytoskeleton-regulatory complex"/>
    <property type="evidence" value="ECO:0007669"/>
    <property type="project" value="EnsemblFungi"/>
</dbReference>
<dbReference type="GO" id="GO:0042802">
    <property type="term" value="F:identical protein binding"/>
    <property type="evidence" value="ECO:0007669"/>
    <property type="project" value="EnsemblFungi"/>
</dbReference>
<dbReference type="GO" id="GO:0003779">
    <property type="term" value="F:actin binding"/>
    <property type="evidence" value="ECO:0007669"/>
    <property type="project" value="UniProtKB-KW"/>
</dbReference>
<feature type="compositionally biased region" description="Polar residues" evidence="16">
    <location>
        <begin position="1139"/>
        <end position="1162"/>
    </location>
</feature>
<dbReference type="RefSeq" id="XP_001484322.2">
    <property type="nucleotide sequence ID" value="XM_001484272.1"/>
</dbReference>
<proteinExistence type="inferred from homology"/>
<feature type="compositionally biased region" description="Polar residues" evidence="16">
    <location>
        <begin position="691"/>
        <end position="716"/>
    </location>
</feature>
<keyword evidence="7" id="KW-1003">Cell membrane</keyword>
<dbReference type="CDD" id="cd09532">
    <property type="entry name" value="SAM_SLA1_fungal"/>
    <property type="match status" value="1"/>
</dbReference>
<dbReference type="eggNOG" id="ENOG502QQC3">
    <property type="taxonomic scope" value="Eukaryota"/>
</dbReference>
<feature type="compositionally biased region" description="Polar residues" evidence="16">
    <location>
        <begin position="764"/>
        <end position="774"/>
    </location>
</feature>
<dbReference type="Pfam" id="PF00018">
    <property type="entry name" value="SH3_1"/>
    <property type="match status" value="2"/>
</dbReference>
<feature type="compositionally biased region" description="Polar residues" evidence="16">
    <location>
        <begin position="225"/>
        <end position="245"/>
    </location>
</feature>
<dbReference type="SMART" id="SM00326">
    <property type="entry name" value="SH3"/>
    <property type="match status" value="3"/>
</dbReference>
<dbReference type="GO" id="GO:0140312">
    <property type="term" value="F:cargo adaptor activity"/>
    <property type="evidence" value="ECO:0007669"/>
    <property type="project" value="EnsemblFungi"/>
</dbReference>